<dbReference type="InterPro" id="IPR013783">
    <property type="entry name" value="Ig-like_fold"/>
</dbReference>
<accession>A0A7J6TY48</accession>
<organism evidence="1 2">
    <name type="scientific">Perkinsus olseni</name>
    <name type="common">Perkinsus atlanticus</name>
    <dbReference type="NCBI Taxonomy" id="32597"/>
    <lineage>
        <taxon>Eukaryota</taxon>
        <taxon>Sar</taxon>
        <taxon>Alveolata</taxon>
        <taxon>Perkinsozoa</taxon>
        <taxon>Perkinsea</taxon>
        <taxon>Perkinsida</taxon>
        <taxon>Perkinsidae</taxon>
        <taxon>Perkinsus</taxon>
    </lineage>
</organism>
<dbReference type="GO" id="GO:0003341">
    <property type="term" value="P:cilium movement"/>
    <property type="evidence" value="ECO:0007669"/>
    <property type="project" value="TreeGrafter"/>
</dbReference>
<evidence type="ECO:0000313" key="2">
    <source>
        <dbReference type="Proteomes" id="UP000553632"/>
    </source>
</evidence>
<dbReference type="EMBL" id="JABANO010007804">
    <property type="protein sequence ID" value="KAF4749537.1"/>
    <property type="molecule type" value="Genomic_DNA"/>
</dbReference>
<gene>
    <name evidence="1" type="ORF">FOZ63_015718</name>
</gene>
<protein>
    <submittedName>
        <fullName evidence="1">Uncharacterized protein</fullName>
    </submittedName>
</protein>
<dbReference type="GO" id="GO:0005930">
    <property type="term" value="C:axoneme"/>
    <property type="evidence" value="ECO:0007669"/>
    <property type="project" value="TreeGrafter"/>
</dbReference>
<dbReference type="InterPro" id="IPR033305">
    <property type="entry name" value="Hydin-like"/>
</dbReference>
<comment type="caution">
    <text evidence="1">The sequence shown here is derived from an EMBL/GenBank/DDBJ whole genome shotgun (WGS) entry which is preliminary data.</text>
</comment>
<dbReference type="GO" id="GO:1904158">
    <property type="term" value="P:axonemal central apparatus assembly"/>
    <property type="evidence" value="ECO:0007669"/>
    <property type="project" value="TreeGrafter"/>
</dbReference>
<name>A0A7J6TY48_PEROL</name>
<dbReference type="PANTHER" id="PTHR23053">
    <property type="entry name" value="DLEC1 DELETED IN LUNG AND ESOPHAGEAL CANCER 1"/>
    <property type="match status" value="1"/>
</dbReference>
<dbReference type="Gene3D" id="2.60.40.10">
    <property type="entry name" value="Immunoglobulins"/>
    <property type="match status" value="1"/>
</dbReference>
<keyword evidence="2" id="KW-1185">Reference proteome</keyword>
<dbReference type="AlphaFoldDB" id="A0A7J6TY48"/>
<evidence type="ECO:0000313" key="1">
    <source>
        <dbReference type="EMBL" id="KAF4749537.1"/>
    </source>
</evidence>
<sequence length="277" mass="30321">GSGMRSFSVTGPVNGTLKPGEARHIRVSYVPVAASDGDEFVLRLVTVHNDNESRLLKLNGRGVRLPAEWVLPRGTGEVDGAYLPHDLLDVGDIPIGSEKELTLGLRNVSGFTQRFEMVDIGDPQLRGCIDIMPSAAHVPAGETKTLRLRMRPTDKMILEKATLLFRLAAIDVESRGVPWDNLQQARASASDDAATRPEPPYAALSDAAVELPLKLSARSDSISYVCSQEDRVVFSTTVLYHARQHIFVLENASEISFDYSWRLVNAASRSAAHRAFT</sequence>
<feature type="non-terminal residue" evidence="1">
    <location>
        <position position="1"/>
    </location>
</feature>
<reference evidence="1 2" key="1">
    <citation type="submission" date="2020-04" db="EMBL/GenBank/DDBJ databases">
        <title>Perkinsus olseni comparative genomics.</title>
        <authorList>
            <person name="Bogema D.R."/>
        </authorList>
    </citation>
    <scope>NUCLEOTIDE SEQUENCE [LARGE SCALE GENOMIC DNA]</scope>
    <source>
        <strain evidence="1 2">ATCC PRA-207</strain>
    </source>
</reference>
<proteinExistence type="predicted"/>
<feature type="non-terminal residue" evidence="1">
    <location>
        <position position="277"/>
    </location>
</feature>
<dbReference type="PANTHER" id="PTHR23053:SF0">
    <property type="entry name" value="HYDROCEPHALUS-INDUCING PROTEIN HOMOLOG"/>
    <property type="match status" value="1"/>
</dbReference>
<dbReference type="Proteomes" id="UP000553632">
    <property type="component" value="Unassembled WGS sequence"/>
</dbReference>